<feature type="signal peptide" evidence="1">
    <location>
        <begin position="1"/>
        <end position="19"/>
    </location>
</feature>
<dbReference type="EMBL" id="CP046566">
    <property type="protein sequence ID" value="QGW29770.1"/>
    <property type="molecule type" value="Genomic_DNA"/>
</dbReference>
<evidence type="ECO:0000313" key="3">
    <source>
        <dbReference type="EMBL" id="QGW29770.1"/>
    </source>
</evidence>
<dbReference type="PANTHER" id="PTHR34406">
    <property type="entry name" value="PROTEIN YCEI"/>
    <property type="match status" value="1"/>
</dbReference>
<proteinExistence type="predicted"/>
<organism evidence="3 4">
    <name type="scientific">Phnomibacter ginsenosidimutans</name>
    <dbReference type="NCBI Taxonomy" id="2676868"/>
    <lineage>
        <taxon>Bacteria</taxon>
        <taxon>Pseudomonadati</taxon>
        <taxon>Bacteroidota</taxon>
        <taxon>Chitinophagia</taxon>
        <taxon>Chitinophagales</taxon>
        <taxon>Chitinophagaceae</taxon>
        <taxon>Phnomibacter</taxon>
    </lineage>
</organism>
<dbReference type="SUPFAM" id="SSF101874">
    <property type="entry name" value="YceI-like"/>
    <property type="match status" value="1"/>
</dbReference>
<name>A0A6I6GH80_9BACT</name>
<keyword evidence="1" id="KW-0732">Signal</keyword>
<feature type="chain" id="PRO_5026056282" evidence="1">
    <location>
        <begin position="20"/>
        <end position="184"/>
    </location>
</feature>
<dbReference type="SMART" id="SM00867">
    <property type="entry name" value="YceI"/>
    <property type="match status" value="1"/>
</dbReference>
<dbReference type="InterPro" id="IPR036761">
    <property type="entry name" value="TTHA0802/YceI-like_sf"/>
</dbReference>
<evidence type="ECO:0000259" key="2">
    <source>
        <dbReference type="SMART" id="SM00867"/>
    </source>
</evidence>
<dbReference type="InterPro" id="IPR007372">
    <property type="entry name" value="Lipid/polyisoprenoid-bd_YceI"/>
</dbReference>
<accession>A0A6I6GH80</accession>
<evidence type="ECO:0000256" key="1">
    <source>
        <dbReference type="SAM" id="SignalP"/>
    </source>
</evidence>
<gene>
    <name evidence="3" type="ORF">GLV81_18080</name>
</gene>
<protein>
    <submittedName>
        <fullName evidence="3">YceI family protein</fullName>
    </submittedName>
</protein>
<feature type="domain" description="Lipid/polyisoprenoid-binding YceI-like" evidence="2">
    <location>
        <begin position="26"/>
        <end position="180"/>
    </location>
</feature>
<reference evidence="3 4" key="1">
    <citation type="submission" date="2019-11" db="EMBL/GenBank/DDBJ databases">
        <authorList>
            <person name="Im W.T."/>
        </authorList>
    </citation>
    <scope>NUCLEOTIDE SEQUENCE [LARGE SCALE GENOMIC DNA]</scope>
    <source>
        <strain evidence="3 4">SB-02</strain>
    </source>
</reference>
<dbReference type="RefSeq" id="WP_157480282.1">
    <property type="nucleotide sequence ID" value="NZ_CP046566.1"/>
</dbReference>
<dbReference type="Proteomes" id="UP000426027">
    <property type="component" value="Chromosome"/>
</dbReference>
<dbReference type="Gene3D" id="2.40.128.110">
    <property type="entry name" value="Lipid/polyisoprenoid-binding, YceI-like"/>
    <property type="match status" value="1"/>
</dbReference>
<evidence type="ECO:0000313" key="4">
    <source>
        <dbReference type="Proteomes" id="UP000426027"/>
    </source>
</evidence>
<dbReference type="PANTHER" id="PTHR34406:SF1">
    <property type="entry name" value="PROTEIN YCEI"/>
    <property type="match status" value="1"/>
</dbReference>
<keyword evidence="4" id="KW-1185">Reference proteome</keyword>
<dbReference type="AlphaFoldDB" id="A0A6I6GH80"/>
<dbReference type="KEGG" id="fls:GLV81_18080"/>
<dbReference type="Pfam" id="PF04264">
    <property type="entry name" value="YceI"/>
    <property type="match status" value="1"/>
</dbReference>
<sequence>MKKVLLTASIVLAAQSLFAQVWFTKTGAVSFFSHTAIEDIKAENNEVVSFIDGAKGEFRFQLLIKGFRFPKASMQDHFNDANYMNSDQFPKAEFKGSIVNTKAVDFKKDGTYKVEVSGAMTMHGVTKNITVPGTITIKGGVPAVNAVFMVKRSDFGIDVPSFSSAKIAQEIEVTVKCQYAPYKS</sequence>